<name>A0A291P8W5_9GAMM</name>
<keyword evidence="8" id="KW-0028">Amino-acid biosynthesis</keyword>
<dbReference type="GO" id="GO:0005524">
    <property type="term" value="F:ATP binding"/>
    <property type="evidence" value="ECO:0007669"/>
    <property type="project" value="UniProtKB-KW"/>
</dbReference>
<dbReference type="InterPro" id="IPR042199">
    <property type="entry name" value="AsparK_Bifunc_asparK/hSer_DH"/>
</dbReference>
<gene>
    <name evidence="10" type="primary">lysC1</name>
    <name evidence="10" type="ORF">BEI_2320</name>
</gene>
<dbReference type="InterPro" id="IPR001048">
    <property type="entry name" value="Asp/Glu/Uridylate_kinase"/>
</dbReference>
<evidence type="ECO:0000259" key="9">
    <source>
        <dbReference type="Pfam" id="PF00696"/>
    </source>
</evidence>
<dbReference type="GO" id="GO:0009090">
    <property type="term" value="P:homoserine biosynthetic process"/>
    <property type="evidence" value="ECO:0007669"/>
    <property type="project" value="TreeGrafter"/>
</dbReference>
<sequence>MTQVFKFGGASIRGADAIRHLGRLLADFPERPLAVVISAMGQTTDALEALLGGGRAGEASDYRNRLATLRRDHLDVVDALFGSEAAPVSRRVEALFDELDALHRTHANGERPLHYDQTVCFGELLSTTIVSAWLEASGIATRWQDARELVVTDACHQAANVDWAATTERLQRLRRDDGRLLVTQGFIASTPDGVTTTLGREGSDYSAAILAHCLDAERLTLCKDVPGLFNADPRRFDNAVQLDHLSYAEAIELAWHGAKVIHPKALAPLQRKAIPLTLRSFTQPRAPGTAIDADTRHDGEIPVLILREGQTLLELRPRDFAFMDEARQHHILGGLVEAGLHAGMIDAGAMRLSLCLDGHPDYLEPLVAAFRADYRVTRRDDLALLTVRHGDAALLEALSEGRECLAERGNADTAQRVFPGTRCRGRWRIPN</sequence>
<dbReference type="InterPro" id="IPR036393">
    <property type="entry name" value="AceGlu_kinase-like_sf"/>
</dbReference>
<comment type="catalytic activity">
    <reaction evidence="7">
        <text>L-aspartate + ATP = 4-phospho-L-aspartate + ADP</text>
        <dbReference type="Rhea" id="RHEA:23776"/>
        <dbReference type="ChEBI" id="CHEBI:29991"/>
        <dbReference type="ChEBI" id="CHEBI:30616"/>
        <dbReference type="ChEBI" id="CHEBI:57535"/>
        <dbReference type="ChEBI" id="CHEBI:456216"/>
        <dbReference type="EC" id="2.7.2.4"/>
    </reaction>
</comment>
<evidence type="ECO:0000256" key="4">
    <source>
        <dbReference type="ARBA" id="ARBA00022741"/>
    </source>
</evidence>
<organism evidence="10 11">
    <name type="scientific">Halomonas beimenensis</name>
    <dbReference type="NCBI Taxonomy" id="475662"/>
    <lineage>
        <taxon>Bacteria</taxon>
        <taxon>Pseudomonadati</taxon>
        <taxon>Pseudomonadota</taxon>
        <taxon>Gammaproteobacteria</taxon>
        <taxon>Oceanospirillales</taxon>
        <taxon>Halomonadaceae</taxon>
        <taxon>Halomonas</taxon>
    </lineage>
</organism>
<dbReference type="Gene3D" id="1.20.120.1320">
    <property type="entry name" value="Aspartokinase, catalytic domain"/>
    <property type="match status" value="1"/>
</dbReference>
<keyword evidence="4" id="KW-0547">Nucleotide-binding</keyword>
<keyword evidence="5 7" id="KW-0418">Kinase</keyword>
<evidence type="ECO:0000256" key="8">
    <source>
        <dbReference type="RuleBase" id="RU004249"/>
    </source>
</evidence>
<dbReference type="GO" id="GO:0004072">
    <property type="term" value="F:aspartate kinase activity"/>
    <property type="evidence" value="ECO:0007669"/>
    <property type="project" value="UniProtKB-EC"/>
</dbReference>
<reference evidence="10 11" key="1">
    <citation type="journal article" date="2017" name="Sci. Rep.">
        <title>Revealing the Saline Adaptation Strategies of the Halophilic Bacterium Halomonas beimenensis through High-throughput Omics and Transposon Mutagenesis Approaches.</title>
        <authorList>
            <person name="Chen Y.H."/>
            <person name="Lin S.S."/>
            <person name="Shyu Y.T."/>
        </authorList>
    </citation>
    <scope>NUCLEOTIDE SEQUENCE [LARGE SCALE GENOMIC DNA]</scope>
    <source>
        <strain evidence="10 11">NTU-111</strain>
    </source>
</reference>
<evidence type="ECO:0000256" key="5">
    <source>
        <dbReference type="ARBA" id="ARBA00022777"/>
    </source>
</evidence>
<comment type="similarity">
    <text evidence="2 7">Belongs to the aspartokinase family.</text>
</comment>
<feature type="domain" description="Aspartate/glutamate/uridylate kinase" evidence="9">
    <location>
        <begin position="1"/>
        <end position="278"/>
    </location>
</feature>
<dbReference type="PANTHER" id="PTHR21499:SF59">
    <property type="entry name" value="ASPARTOKINASE"/>
    <property type="match status" value="1"/>
</dbReference>
<dbReference type="EC" id="2.7.2.4" evidence="7"/>
<proteinExistence type="inferred from homology"/>
<dbReference type="PANTHER" id="PTHR21499">
    <property type="entry name" value="ASPARTATE KINASE"/>
    <property type="match status" value="1"/>
</dbReference>
<dbReference type="UniPathway" id="UPA00051">
    <property type="reaction ID" value="UER00462"/>
</dbReference>
<dbReference type="RefSeq" id="WP_193765102.1">
    <property type="nucleotide sequence ID" value="NZ_CP021435.1"/>
</dbReference>
<evidence type="ECO:0000256" key="2">
    <source>
        <dbReference type="ARBA" id="ARBA00010122"/>
    </source>
</evidence>
<dbReference type="Gene3D" id="3.40.1160.10">
    <property type="entry name" value="Acetylglutamate kinase-like"/>
    <property type="match status" value="1"/>
</dbReference>
<keyword evidence="11" id="KW-1185">Reference proteome</keyword>
<comment type="pathway">
    <text evidence="8">Amino-acid biosynthesis; L-methionine biosynthesis via de novo pathway; L-homoserine from L-aspartate: step 1/3.</text>
</comment>
<dbReference type="GO" id="GO:0005829">
    <property type="term" value="C:cytosol"/>
    <property type="evidence" value="ECO:0007669"/>
    <property type="project" value="TreeGrafter"/>
</dbReference>
<dbReference type="UniPathway" id="UPA00034">
    <property type="reaction ID" value="UER00015"/>
</dbReference>
<comment type="pathway">
    <text evidence="1 8">Amino-acid biosynthesis; L-lysine biosynthesis via DAP pathway; (S)-tetrahydrodipicolinate from L-aspartate: step 1/4.</text>
</comment>
<evidence type="ECO:0000256" key="7">
    <source>
        <dbReference type="RuleBase" id="RU003448"/>
    </source>
</evidence>
<keyword evidence="3 7" id="KW-0808">Transferase</keyword>
<dbReference type="UniPathway" id="UPA00050">
    <property type="reaction ID" value="UER00461"/>
</dbReference>
<dbReference type="Proteomes" id="UP000219993">
    <property type="component" value="Chromosome"/>
</dbReference>
<dbReference type="GO" id="GO:0009088">
    <property type="term" value="P:threonine biosynthetic process"/>
    <property type="evidence" value="ECO:0007669"/>
    <property type="project" value="UniProtKB-UniPathway"/>
</dbReference>
<dbReference type="GO" id="GO:0009089">
    <property type="term" value="P:lysine biosynthetic process via diaminopimelate"/>
    <property type="evidence" value="ECO:0007669"/>
    <property type="project" value="UniProtKB-UniPathway"/>
</dbReference>
<dbReference type="InterPro" id="IPR001341">
    <property type="entry name" value="Asp_kinase"/>
</dbReference>
<dbReference type="SUPFAM" id="SSF53633">
    <property type="entry name" value="Carbamate kinase-like"/>
    <property type="match status" value="1"/>
</dbReference>
<dbReference type="EMBL" id="CP021435">
    <property type="protein sequence ID" value="ATJ83307.1"/>
    <property type="molecule type" value="Genomic_DNA"/>
</dbReference>
<protein>
    <recommendedName>
        <fullName evidence="7">Aspartokinase</fullName>
        <ecNumber evidence="7">2.7.2.4</ecNumber>
    </recommendedName>
</protein>
<dbReference type="NCBIfam" id="TIGR00657">
    <property type="entry name" value="asp_kinases"/>
    <property type="match status" value="1"/>
</dbReference>
<dbReference type="AlphaFoldDB" id="A0A291P8W5"/>
<evidence type="ECO:0000256" key="3">
    <source>
        <dbReference type="ARBA" id="ARBA00022679"/>
    </source>
</evidence>
<evidence type="ECO:0000313" key="11">
    <source>
        <dbReference type="Proteomes" id="UP000219993"/>
    </source>
</evidence>
<evidence type="ECO:0000313" key="10">
    <source>
        <dbReference type="EMBL" id="ATJ83307.1"/>
    </source>
</evidence>
<evidence type="ECO:0000256" key="1">
    <source>
        <dbReference type="ARBA" id="ARBA00004766"/>
    </source>
</evidence>
<evidence type="ECO:0000256" key="6">
    <source>
        <dbReference type="ARBA" id="ARBA00022840"/>
    </source>
</evidence>
<dbReference type="Pfam" id="PF00696">
    <property type="entry name" value="AA_kinase"/>
    <property type="match status" value="1"/>
</dbReference>
<comment type="pathway">
    <text evidence="8">Amino-acid biosynthesis; L-threonine biosynthesis; L-threonine from L-aspartate: step 1/5.</text>
</comment>
<keyword evidence="6" id="KW-0067">ATP-binding</keyword>
<accession>A0A291P8W5</accession>
<dbReference type="KEGG" id="hbe:BEI_2320"/>